<dbReference type="PANTHER" id="PTHR30486">
    <property type="entry name" value="TWITCHING MOTILITY PROTEIN PILT"/>
    <property type="match status" value="1"/>
</dbReference>
<organism evidence="3">
    <name type="scientific">freshwater metagenome</name>
    <dbReference type="NCBI Taxonomy" id="449393"/>
    <lineage>
        <taxon>unclassified sequences</taxon>
        <taxon>metagenomes</taxon>
        <taxon>ecological metagenomes</taxon>
    </lineage>
</organism>
<feature type="domain" description="Bacterial type II secretion system protein E" evidence="2">
    <location>
        <begin position="313"/>
        <end position="327"/>
    </location>
</feature>
<dbReference type="InterPro" id="IPR003593">
    <property type="entry name" value="AAA+_ATPase"/>
</dbReference>
<dbReference type="InterPro" id="IPR006321">
    <property type="entry name" value="PilT/PilU"/>
</dbReference>
<dbReference type="GO" id="GO:0016887">
    <property type="term" value="F:ATP hydrolysis activity"/>
    <property type="evidence" value="ECO:0007669"/>
    <property type="project" value="InterPro"/>
</dbReference>
<dbReference type="Gene3D" id="3.30.450.90">
    <property type="match status" value="1"/>
</dbReference>
<accession>A0A6J7CUJ0</accession>
<proteinExistence type="inferred from homology"/>
<dbReference type="GO" id="GO:0005524">
    <property type="term" value="F:ATP binding"/>
    <property type="evidence" value="ECO:0007669"/>
    <property type="project" value="InterPro"/>
</dbReference>
<evidence type="ECO:0000259" key="2">
    <source>
        <dbReference type="PROSITE" id="PS00662"/>
    </source>
</evidence>
<gene>
    <name evidence="3" type="ORF">UFOPK3401_00305</name>
</gene>
<comment type="similarity">
    <text evidence="1">Belongs to the GSP E family.</text>
</comment>
<dbReference type="Gene3D" id="3.40.50.300">
    <property type="entry name" value="P-loop containing nucleotide triphosphate hydrolases"/>
    <property type="match status" value="1"/>
</dbReference>
<protein>
    <submittedName>
        <fullName evidence="3">Unannotated protein</fullName>
    </submittedName>
</protein>
<evidence type="ECO:0000313" key="3">
    <source>
        <dbReference type="EMBL" id="CAB4862157.1"/>
    </source>
</evidence>
<dbReference type="InterPro" id="IPR050921">
    <property type="entry name" value="T4SS_GSP_E_ATPase"/>
</dbReference>
<evidence type="ECO:0000256" key="1">
    <source>
        <dbReference type="ARBA" id="ARBA00006611"/>
    </source>
</evidence>
<reference evidence="3" key="1">
    <citation type="submission" date="2020-05" db="EMBL/GenBank/DDBJ databases">
        <authorList>
            <person name="Chiriac C."/>
            <person name="Salcher M."/>
            <person name="Ghai R."/>
            <person name="Kavagutti S V."/>
        </authorList>
    </citation>
    <scope>NUCLEOTIDE SEQUENCE</scope>
</reference>
<dbReference type="Pfam" id="PF00437">
    <property type="entry name" value="T2SSE"/>
    <property type="match status" value="1"/>
</dbReference>
<dbReference type="AlphaFoldDB" id="A0A6J7CUJ0"/>
<name>A0A6J7CUJ0_9ZZZZ</name>
<dbReference type="SMART" id="SM00382">
    <property type="entry name" value="AAA"/>
    <property type="match status" value="1"/>
</dbReference>
<sequence>MEISGFVPTDTDTDTDTDTQAWAAPTDDFFAGAPIAHDRFAPASAGAPAASLAPVVTPAMVTHVAPAPQTAPEIPLVEPELPKPPVALEPAQADQVGVEPTFSEEYRRATTEKEAAEEDLNLQDLLVEVLTAGASDLHLTIGSRPVVRLRGDLVPLEHYPVLSAAVIQRVMYAAITQRQREKFERELELDFAYSVPGRARFRVNLYRQRDALGAAFRLIPFEIKSLETLGVPAAVSNFAMLPRGFVLVTGPTGSGKSTTLAALIDLANRNRRDHILTVEDPIEFLHGHRNSIVNQREVGEDTHSFTDALKHALRQDPDIIMVGEMRDLETISVALTAAETGHLVFATLHTQDAAQTIDRVIDVFPPHQQQQVRVQLAGALQGVVCQNLAKTKDGEGRVAATEVLVATPAIRNLIREGKTHQIYSAMQAGAQYGMHTMDQHLAELVNNGQVAYSVGLEKCHHVDDFNRLTGRG</sequence>
<dbReference type="NCBIfam" id="TIGR01420">
    <property type="entry name" value="pilT_fam"/>
    <property type="match status" value="1"/>
</dbReference>
<dbReference type="PROSITE" id="PS00662">
    <property type="entry name" value="T2SP_E"/>
    <property type="match status" value="1"/>
</dbReference>
<dbReference type="CDD" id="cd01131">
    <property type="entry name" value="PilT"/>
    <property type="match status" value="1"/>
</dbReference>
<dbReference type="EMBL" id="CAFBLM010000008">
    <property type="protein sequence ID" value="CAB4862157.1"/>
    <property type="molecule type" value="Genomic_DNA"/>
</dbReference>
<dbReference type="SUPFAM" id="SSF52540">
    <property type="entry name" value="P-loop containing nucleoside triphosphate hydrolases"/>
    <property type="match status" value="1"/>
</dbReference>
<dbReference type="InterPro" id="IPR001482">
    <property type="entry name" value="T2SS/T4SS_dom"/>
</dbReference>
<dbReference type="InterPro" id="IPR027417">
    <property type="entry name" value="P-loop_NTPase"/>
</dbReference>